<accession>A0AAD3XLV7</accession>
<reference evidence="2" key="1">
    <citation type="submission" date="2023-05" db="EMBL/GenBank/DDBJ databases">
        <title>Nepenthes gracilis genome sequencing.</title>
        <authorList>
            <person name="Fukushima K."/>
        </authorList>
    </citation>
    <scope>NUCLEOTIDE SEQUENCE</scope>
    <source>
        <strain evidence="2">SING2019-196</strain>
    </source>
</reference>
<dbReference type="AlphaFoldDB" id="A0AAD3XLV7"/>
<dbReference type="PANTHER" id="PTHR34361:SF2">
    <property type="entry name" value="OS08G0157800 PROTEIN"/>
    <property type="match status" value="1"/>
</dbReference>
<evidence type="ECO:0000313" key="2">
    <source>
        <dbReference type="EMBL" id="GMH09076.1"/>
    </source>
</evidence>
<dbReference type="EMBL" id="BSYO01000008">
    <property type="protein sequence ID" value="GMH09076.1"/>
    <property type="molecule type" value="Genomic_DNA"/>
</dbReference>
<gene>
    <name evidence="2" type="ORF">Nepgr_010916</name>
</gene>
<comment type="caution">
    <text evidence="2">The sequence shown here is derived from an EMBL/GenBank/DDBJ whole genome shotgun (WGS) entry which is preliminary data.</text>
</comment>
<feature type="region of interest" description="Disordered" evidence="1">
    <location>
        <begin position="181"/>
        <end position="210"/>
    </location>
</feature>
<proteinExistence type="predicted"/>
<dbReference type="Proteomes" id="UP001279734">
    <property type="component" value="Unassembled WGS sequence"/>
</dbReference>
<sequence length="1103" mass="120440">MESYRCGEPSSSSSLSALAPPFAVDKPFSKPNSNPPLNFTELPYAAFLDPSVPIWQQHPLSPNSGPNFLESEQLATSCLPSAGIYGYVDSQLNGSGGTHFVPWNLAPDVAFEPFSYDKYSSGMPNTFAEANSCHTSWRGDRNECGLVGHNDPGYDLLSISGVDCPESMPHLENTPPWGGCWNGMNNEEQLGGTSSSRGRNPSGSSACKSYTKQVEGSTSDSYIRQYLLESPGIEARKSFFKPSRRTTSSECSRTTSLPCTSLYKGIPHLEEPVLESTTNFCGSQNPYSNSTEEYASHSNSYSFGCTSAAKSTPVTVVKSPSSGFSLPAKSPPTSIKLTSTSSNAIYKNEDFAIYDPFYQELPHLLLDVNPQVGDITGIVNSFMSGPLSTKNVDYIDSKPDEKDAFDHLLVGKSAPVARCLSNFGGFNINLNIPEAICPIEKSSDGPDTHNHAVDSPCWKRAPASPFSPIEVSHALKILEGRNKLDNQGPYCPPLNTTDAIHVVSEKLNEKTSLGRPLVTENMPPEQDSGFTKQRFCCLKPNNGDELQLVDDDNQPGIKISLPNISETDSDSEVSFIGQPIPKEGEFARERKVAPPEVAAAGMTGKCNGITSTDGFPNFLSNAKDDLLNSSSGNNTTLADGKLQGKDSNVIIDLNMLVNMMKNLSEVLRYCCSNNPAVVREQDHAAIKHTISNLQTCILLEDGQIGPAEKVLLPQEGTSPLHEKIHDPLSSARLDGARERNVSALHKGQLNYKNLLEDKGRCVLGVQSDGFLDSSYVKNQANTGGNDILTQAVKKVLHENFLIKEESDCPALLYKNLWLEAEAALCAFTIKTRFQRNKIELDKHAQDKIEVSEDVQRSMGLPNTNRIAEVEPQAKDPVALGMCDHKSLKLRTTTDSENVEASVTDRFHSDFRGLSPTDLQADTEDRIQEFLESTMDNSHSMNDEGLQQLTGKERSGPHEDPPVPSNAVQFSCFSSTGGHADDIEASVMARIHILECRSDSSSSVNMNPQQLPQGQVTVATSSCIFDDEIQGLDFSPFAGYLNLSGHENVENFNVFVPGLKDSTTRDFAQSFETDRLGCGVLEGWYDCPESDWEHVSKDDYLRQK</sequence>
<evidence type="ECO:0000256" key="1">
    <source>
        <dbReference type="SAM" id="MobiDB-lite"/>
    </source>
</evidence>
<name>A0AAD3XLV7_NEPGR</name>
<organism evidence="2 3">
    <name type="scientific">Nepenthes gracilis</name>
    <name type="common">Slender pitcher plant</name>
    <dbReference type="NCBI Taxonomy" id="150966"/>
    <lineage>
        <taxon>Eukaryota</taxon>
        <taxon>Viridiplantae</taxon>
        <taxon>Streptophyta</taxon>
        <taxon>Embryophyta</taxon>
        <taxon>Tracheophyta</taxon>
        <taxon>Spermatophyta</taxon>
        <taxon>Magnoliopsida</taxon>
        <taxon>eudicotyledons</taxon>
        <taxon>Gunneridae</taxon>
        <taxon>Pentapetalae</taxon>
        <taxon>Caryophyllales</taxon>
        <taxon>Nepenthaceae</taxon>
        <taxon>Nepenthes</taxon>
    </lineage>
</organism>
<keyword evidence="3" id="KW-1185">Reference proteome</keyword>
<feature type="compositionally biased region" description="Low complexity" evidence="1">
    <location>
        <begin position="191"/>
        <end position="205"/>
    </location>
</feature>
<dbReference type="PANTHER" id="PTHR34361">
    <property type="entry name" value="OS08G0157800 PROTEIN"/>
    <property type="match status" value="1"/>
</dbReference>
<evidence type="ECO:0000313" key="3">
    <source>
        <dbReference type="Proteomes" id="UP001279734"/>
    </source>
</evidence>
<protein>
    <submittedName>
        <fullName evidence="2">Uncharacterized protein</fullName>
    </submittedName>
</protein>